<keyword evidence="2" id="KW-1185">Reference proteome</keyword>
<reference evidence="1 2" key="1">
    <citation type="submission" date="2022-04" db="EMBL/GenBank/DDBJ databases">
        <title>Positive selection, recombination, and allopatry shape intraspecific diversity of widespread and dominant cyanobacteria.</title>
        <authorList>
            <person name="Wei J."/>
            <person name="Shu W."/>
            <person name="Hu C."/>
        </authorList>
    </citation>
    <scope>NUCLEOTIDE SEQUENCE [LARGE SCALE GENOMIC DNA]</scope>
    <source>
        <strain evidence="1 2">GB2-A4</strain>
    </source>
</reference>
<dbReference type="InterPro" id="IPR018971">
    <property type="entry name" value="DUF1997"/>
</dbReference>
<dbReference type="Proteomes" id="UP001464891">
    <property type="component" value="Unassembled WGS sequence"/>
</dbReference>
<accession>A0ABV0J280</accession>
<sequence>MQSNFIEHQPADSAEAILHPMTGFIEPTYLNSEETTQGQTETTQFQSQFIDCMEMFAERATVAEYMDSHHGWFRRCAHPLKVETLGQNGYALILGPYGSFGYQVEPRVGLDLLPQDQGVYRIRTIPVPDYVPQGYEVDFQAALQLIEVPTEQVAEMAKIKRSAIANLPPVMTQVEWQLDLVVSLQFPKFIHTLPKNMIQNTGDRLLYQVVKQISRRLTYKVQEDFHNEIGVPFPKHFKRKSA</sequence>
<evidence type="ECO:0000313" key="2">
    <source>
        <dbReference type="Proteomes" id="UP001464891"/>
    </source>
</evidence>
<protein>
    <submittedName>
        <fullName evidence="1">DUF1997 domain-containing protein</fullName>
    </submittedName>
</protein>
<dbReference type="RefSeq" id="WP_190431440.1">
    <property type="nucleotide sequence ID" value="NZ_JAMPKM010000001.1"/>
</dbReference>
<dbReference type="Pfam" id="PF09366">
    <property type="entry name" value="DUF1997"/>
    <property type="match status" value="1"/>
</dbReference>
<proteinExistence type="predicted"/>
<comment type="caution">
    <text evidence="1">The sequence shown here is derived from an EMBL/GenBank/DDBJ whole genome shotgun (WGS) entry which is preliminary data.</text>
</comment>
<evidence type="ECO:0000313" key="1">
    <source>
        <dbReference type="EMBL" id="MEP0815877.1"/>
    </source>
</evidence>
<gene>
    <name evidence="1" type="ORF">NC998_02075</name>
</gene>
<organism evidence="1 2">
    <name type="scientific">Trichocoleus desertorum GB2-A4</name>
    <dbReference type="NCBI Taxonomy" id="2933944"/>
    <lineage>
        <taxon>Bacteria</taxon>
        <taxon>Bacillati</taxon>
        <taxon>Cyanobacteriota</taxon>
        <taxon>Cyanophyceae</taxon>
        <taxon>Leptolyngbyales</taxon>
        <taxon>Trichocoleusaceae</taxon>
        <taxon>Trichocoleus</taxon>
    </lineage>
</organism>
<dbReference type="EMBL" id="JAMPKM010000001">
    <property type="protein sequence ID" value="MEP0815877.1"/>
    <property type="molecule type" value="Genomic_DNA"/>
</dbReference>
<name>A0ABV0J280_9CYAN</name>